<accession>A0A182WH87</accession>
<evidence type="ECO:0000256" key="2">
    <source>
        <dbReference type="SAM" id="SignalP"/>
    </source>
</evidence>
<dbReference type="EnsemblMetazoa" id="AMIN009739-RA">
    <property type="protein sequence ID" value="AMIN009739-PA"/>
    <property type="gene ID" value="AMIN009739"/>
</dbReference>
<evidence type="ECO:0000313" key="3">
    <source>
        <dbReference type="EnsemblMetazoa" id="AMIN009739-PA"/>
    </source>
</evidence>
<feature type="region of interest" description="Disordered" evidence="1">
    <location>
        <begin position="76"/>
        <end position="98"/>
    </location>
</feature>
<feature type="signal peptide" evidence="2">
    <location>
        <begin position="1"/>
        <end position="17"/>
    </location>
</feature>
<feature type="compositionally biased region" description="Polar residues" evidence="1">
    <location>
        <begin position="89"/>
        <end position="98"/>
    </location>
</feature>
<evidence type="ECO:0000313" key="4">
    <source>
        <dbReference type="Proteomes" id="UP000075920"/>
    </source>
</evidence>
<dbReference type="VEuPathDB" id="VectorBase:AMIN009739"/>
<reference evidence="3" key="2">
    <citation type="submission" date="2020-05" db="UniProtKB">
        <authorList>
            <consortium name="EnsemblMetazoa"/>
        </authorList>
    </citation>
    <scope>IDENTIFICATION</scope>
    <source>
        <strain evidence="3">MINIMUS1</strain>
    </source>
</reference>
<dbReference type="Proteomes" id="UP000075920">
    <property type="component" value="Unassembled WGS sequence"/>
</dbReference>
<protein>
    <submittedName>
        <fullName evidence="3">Uncharacterized protein</fullName>
    </submittedName>
</protein>
<feature type="chain" id="PRO_5008141341" evidence="2">
    <location>
        <begin position="18"/>
        <end position="98"/>
    </location>
</feature>
<evidence type="ECO:0000256" key="1">
    <source>
        <dbReference type="SAM" id="MobiDB-lite"/>
    </source>
</evidence>
<organism evidence="3 4">
    <name type="scientific">Anopheles minimus</name>
    <dbReference type="NCBI Taxonomy" id="112268"/>
    <lineage>
        <taxon>Eukaryota</taxon>
        <taxon>Metazoa</taxon>
        <taxon>Ecdysozoa</taxon>
        <taxon>Arthropoda</taxon>
        <taxon>Hexapoda</taxon>
        <taxon>Insecta</taxon>
        <taxon>Pterygota</taxon>
        <taxon>Neoptera</taxon>
        <taxon>Endopterygota</taxon>
        <taxon>Diptera</taxon>
        <taxon>Nematocera</taxon>
        <taxon>Culicoidea</taxon>
        <taxon>Culicidae</taxon>
        <taxon>Anophelinae</taxon>
        <taxon>Anopheles</taxon>
    </lineage>
</organism>
<dbReference type="AlphaFoldDB" id="A0A182WH87"/>
<proteinExistence type="predicted"/>
<keyword evidence="4" id="KW-1185">Reference proteome</keyword>
<sequence>MTLILILLFLKNICVFLNKLVLRCYNSFLIHPTHGHQDGGKYGGYGGGGGGGGGHSGFGTGLGVRPRRTRRNRAELMHSNRDGGAYGDSSRTQYYNHY</sequence>
<name>A0A182WH87_9DIPT</name>
<keyword evidence="2" id="KW-0732">Signal</keyword>
<reference evidence="4" key="1">
    <citation type="submission" date="2013-03" db="EMBL/GenBank/DDBJ databases">
        <title>The Genome Sequence of Anopheles minimus MINIMUS1.</title>
        <authorList>
            <consortium name="The Broad Institute Genomics Platform"/>
            <person name="Neafsey D.E."/>
            <person name="Walton C."/>
            <person name="Walker B."/>
            <person name="Young S.K."/>
            <person name="Zeng Q."/>
            <person name="Gargeya S."/>
            <person name="Fitzgerald M."/>
            <person name="Haas B."/>
            <person name="Abouelleil A."/>
            <person name="Allen A.W."/>
            <person name="Alvarado L."/>
            <person name="Arachchi H.M."/>
            <person name="Berlin A.M."/>
            <person name="Chapman S.B."/>
            <person name="Gainer-Dewar J."/>
            <person name="Goldberg J."/>
            <person name="Griggs A."/>
            <person name="Gujja S."/>
            <person name="Hansen M."/>
            <person name="Howarth C."/>
            <person name="Imamovic A."/>
            <person name="Ireland A."/>
            <person name="Larimer J."/>
            <person name="McCowan C."/>
            <person name="Murphy C."/>
            <person name="Pearson M."/>
            <person name="Poon T.W."/>
            <person name="Priest M."/>
            <person name="Roberts A."/>
            <person name="Saif S."/>
            <person name="Shea T."/>
            <person name="Sisk P."/>
            <person name="Sykes S."/>
            <person name="Wortman J."/>
            <person name="Nusbaum C."/>
            <person name="Birren B."/>
        </authorList>
    </citation>
    <scope>NUCLEOTIDE SEQUENCE [LARGE SCALE GENOMIC DNA]</scope>
    <source>
        <strain evidence="4">MINIMUS1</strain>
    </source>
</reference>